<dbReference type="InterPro" id="IPR005644">
    <property type="entry name" value="NolW-like"/>
</dbReference>
<sequence>MVKGRRMILGLLFLLLPVSLWGAESPAPLRGAKGKPVTLVFDDVPIRQALRALAEHQQLNLVVAPGITGNISLNLHGVPWQQAVDLIVNTGRLHLERQGNVMLVYPRDQLAALREQQSEALRLRESDQPLANRLVTLQHADAADVAKNIGALRKSLMSPRGTLVLDQRTNSLILRDTEAALDDVTEWINVWDLPLEQVMITAHIVTISRDDLREIGVDWQHSGGIGHRTPAMAVNLPLGEHYASLGFRLARLSGRLLELELTALEQENKVDILASPRLYTAHQRTASIKQGTELPYQVKKGKSKSSSIQFKEAVLKMEVTPKILRNGKVTLDLRLSQNVPGQTIKQGGNETVSIDMEEIKTQVTIADGETIVLGGIFQRQKRESKHKIPLLADVPLVGHLFKRQSGHYKQRELVIFITPTRISG</sequence>
<evidence type="ECO:0000256" key="5">
    <source>
        <dbReference type="RuleBase" id="RU004004"/>
    </source>
</evidence>
<dbReference type="PRINTS" id="PR01032">
    <property type="entry name" value="PHAGEIV"/>
</dbReference>
<name>A0AAU7Q8L6_9GAMM</name>
<accession>A0AAU7Q8L6</accession>
<dbReference type="Pfam" id="PF03958">
    <property type="entry name" value="Secretin_N"/>
    <property type="match status" value="1"/>
</dbReference>
<evidence type="ECO:0000313" key="8">
    <source>
        <dbReference type="EMBL" id="XBS69502.1"/>
    </source>
</evidence>
<dbReference type="PANTHER" id="PTHR30604">
    <property type="entry name" value="PROTEIN TRANSPORT PROTEIN HOFQ"/>
    <property type="match status" value="1"/>
</dbReference>
<comment type="subcellular location">
    <subcellularLocation>
        <location evidence="5">Cell outer membrane</location>
    </subcellularLocation>
    <subcellularLocation>
        <location evidence="1">Membrane</location>
    </subcellularLocation>
</comment>
<dbReference type="AlphaFoldDB" id="A0AAU7Q8L6"/>
<dbReference type="GO" id="GO:0009279">
    <property type="term" value="C:cell outer membrane"/>
    <property type="evidence" value="ECO:0007669"/>
    <property type="project" value="UniProtKB-SubCell"/>
</dbReference>
<dbReference type="Gene3D" id="3.30.1370.130">
    <property type="match status" value="1"/>
</dbReference>
<gene>
    <name evidence="8" type="primary">hofQ</name>
    <name evidence="8" type="ORF">ABK905_24485</name>
</gene>
<dbReference type="EMBL" id="CP157947">
    <property type="protein sequence ID" value="XBS69502.1"/>
    <property type="molecule type" value="Genomic_DNA"/>
</dbReference>
<feature type="domain" description="Type II/III secretion system secretin-like" evidence="6">
    <location>
        <begin position="263"/>
        <end position="420"/>
    </location>
</feature>
<evidence type="ECO:0000256" key="2">
    <source>
        <dbReference type="ARBA" id="ARBA00022729"/>
    </source>
</evidence>
<dbReference type="Gene3D" id="3.30.1370.120">
    <property type="match status" value="1"/>
</dbReference>
<keyword evidence="2" id="KW-0732">Signal</keyword>
<organism evidence="8">
    <name type="scientific">Acerihabitans sp. KWT182</name>
    <dbReference type="NCBI Taxonomy" id="3157919"/>
    <lineage>
        <taxon>Bacteria</taxon>
        <taxon>Pseudomonadati</taxon>
        <taxon>Pseudomonadota</taxon>
        <taxon>Gammaproteobacteria</taxon>
        <taxon>Enterobacterales</taxon>
        <taxon>Pectobacteriaceae</taxon>
        <taxon>Acerihabitans</taxon>
    </lineage>
</organism>
<evidence type="ECO:0000259" key="7">
    <source>
        <dbReference type="Pfam" id="PF03958"/>
    </source>
</evidence>
<reference evidence="8" key="1">
    <citation type="submission" date="2024-06" db="EMBL/GenBank/DDBJ databases">
        <authorList>
            <person name="Coelho C."/>
            <person name="Bento M."/>
            <person name="Garcia E."/>
            <person name="Camelo A."/>
            <person name="Brandao I."/>
            <person name="Espirito Santo C."/>
            <person name="Trovao J."/>
            <person name="Verissimo A."/>
            <person name="Costa J."/>
            <person name="Tiago I."/>
        </authorList>
    </citation>
    <scope>NUCLEOTIDE SEQUENCE</scope>
    <source>
        <strain evidence="8">KWT182</strain>
    </source>
</reference>
<dbReference type="GO" id="GO:0009306">
    <property type="term" value="P:protein secretion"/>
    <property type="evidence" value="ECO:0007669"/>
    <property type="project" value="InterPro"/>
</dbReference>
<dbReference type="InterPro" id="IPR004845">
    <property type="entry name" value="T2SS_GspD_CS"/>
</dbReference>
<dbReference type="PRINTS" id="PR00811">
    <property type="entry name" value="BCTERIALGSPD"/>
</dbReference>
<dbReference type="PROSITE" id="PS00875">
    <property type="entry name" value="T2SP_D"/>
    <property type="match status" value="1"/>
</dbReference>
<evidence type="ECO:0000256" key="1">
    <source>
        <dbReference type="ARBA" id="ARBA00004370"/>
    </source>
</evidence>
<evidence type="ECO:0000256" key="4">
    <source>
        <dbReference type="RuleBase" id="RU004003"/>
    </source>
</evidence>
<comment type="similarity">
    <text evidence="4">Belongs to the bacterial secretin family.</text>
</comment>
<dbReference type="InterPro" id="IPR001775">
    <property type="entry name" value="GspD/PilQ"/>
</dbReference>
<proteinExistence type="inferred from homology"/>
<dbReference type="NCBIfam" id="NF010083">
    <property type="entry name" value="PRK13568.1"/>
    <property type="match status" value="1"/>
</dbReference>
<dbReference type="InterPro" id="IPR051808">
    <property type="entry name" value="Type_IV_pilus_biogenesis"/>
</dbReference>
<dbReference type="PANTHER" id="PTHR30604:SF1">
    <property type="entry name" value="DNA UTILIZATION PROTEIN HOFQ"/>
    <property type="match status" value="1"/>
</dbReference>
<evidence type="ECO:0000259" key="6">
    <source>
        <dbReference type="Pfam" id="PF00263"/>
    </source>
</evidence>
<evidence type="ECO:0000256" key="3">
    <source>
        <dbReference type="ARBA" id="ARBA00023136"/>
    </source>
</evidence>
<keyword evidence="3" id="KW-0472">Membrane</keyword>
<feature type="domain" description="NolW-like" evidence="7">
    <location>
        <begin position="133"/>
        <end position="197"/>
    </location>
</feature>
<dbReference type="Pfam" id="PF00263">
    <property type="entry name" value="Secretin"/>
    <property type="match status" value="1"/>
</dbReference>
<dbReference type="InterPro" id="IPR038591">
    <property type="entry name" value="NolW-like_sf"/>
</dbReference>
<protein>
    <submittedName>
        <fullName evidence="8">DNA uptake porin HofQ</fullName>
    </submittedName>
</protein>
<dbReference type="InterPro" id="IPR004846">
    <property type="entry name" value="T2SS/T3SS_dom"/>
</dbReference>
<keyword evidence="5" id="KW-0813">Transport</keyword>